<sequence>MDLGLKGKTAIVAASSKGLGFEIAKALAEEGVNVSICARNEGELIKARETIVAATGADVLAVKCDLTIQEDIKNLVDKTIEAFGDVHILVNNSGGPPTGFFTELPLDEWLKAVKLNLMSTVTLSKHVLPYMIKNRWGRIINSTSFSVKQPIEGLILSNSIRLAVIGFAKTLANEVGKYNITVNNVCPGYFKTDRVIQLAKNKAEKMNTTVENVFKEWESQIPLGRLGEPREYAELVVFLASERASYITGATIQIDGGIIKSSL</sequence>
<protein>
    <submittedName>
        <fullName evidence="2">SDR family oxidoreductase</fullName>
    </submittedName>
</protein>
<dbReference type="PANTHER" id="PTHR42879">
    <property type="entry name" value="3-OXOACYL-(ACYL-CARRIER-PROTEIN) REDUCTASE"/>
    <property type="match status" value="1"/>
</dbReference>
<dbReference type="PRINTS" id="PR00081">
    <property type="entry name" value="GDHRDH"/>
</dbReference>
<dbReference type="Pfam" id="PF13561">
    <property type="entry name" value="adh_short_C2"/>
    <property type="match status" value="1"/>
</dbReference>
<dbReference type="PANTHER" id="PTHR42879:SF6">
    <property type="entry name" value="NADPH-DEPENDENT REDUCTASE BACG"/>
    <property type="match status" value="1"/>
</dbReference>
<gene>
    <name evidence="2" type="ORF">OdinLCB4_003060</name>
</gene>
<dbReference type="AlphaFoldDB" id="A0AAF0D3A9"/>
<dbReference type="EMBL" id="CP091871">
    <property type="protein sequence ID" value="WEU40905.1"/>
    <property type="molecule type" value="Genomic_DNA"/>
</dbReference>
<dbReference type="Proteomes" id="UP000186851">
    <property type="component" value="Chromosome"/>
</dbReference>
<proteinExistence type="inferred from homology"/>
<evidence type="ECO:0000313" key="3">
    <source>
        <dbReference type="Proteomes" id="UP000186851"/>
    </source>
</evidence>
<dbReference type="CDD" id="cd05344">
    <property type="entry name" value="BKR_like_SDR_like"/>
    <property type="match status" value="1"/>
</dbReference>
<dbReference type="InterPro" id="IPR050259">
    <property type="entry name" value="SDR"/>
</dbReference>
<accession>A0AAF0D3A9</accession>
<dbReference type="Gene3D" id="3.40.50.720">
    <property type="entry name" value="NAD(P)-binding Rossmann-like Domain"/>
    <property type="match status" value="1"/>
</dbReference>
<reference evidence="2" key="2">
    <citation type="journal article" date="2022" name="Nat. Microbiol.">
        <title>A closed Candidatus Odinarchaeum chromosome exposes Asgard archaeal viruses.</title>
        <authorList>
            <person name="Tamarit D."/>
            <person name="Caceres E.F."/>
            <person name="Krupovic M."/>
            <person name="Nijland R."/>
            <person name="Eme L."/>
            <person name="Robinson N.P."/>
            <person name="Ettema T.J.G."/>
        </authorList>
    </citation>
    <scope>NUCLEOTIDE SEQUENCE</scope>
    <source>
        <strain evidence="2">LCB_4</strain>
    </source>
</reference>
<reference evidence="2" key="1">
    <citation type="journal article" date="2017" name="Nature">
        <title>Asgard archaea illuminate the origin of eukaryotic cellular complexity.</title>
        <authorList>
            <person name="Zaremba-Niedzwiedzka K."/>
            <person name="Caceres E.F."/>
            <person name="Saw J.H."/>
            <person name="Backstrom D."/>
            <person name="Juzokaite L."/>
            <person name="Vancaester E."/>
            <person name="Seitz K.W."/>
            <person name="Anantharaman K."/>
            <person name="Starnawski P."/>
            <person name="Kjeldsen K.U."/>
            <person name="Scott M.B."/>
            <person name="Nunoura T."/>
            <person name="Banfield J.F."/>
            <person name="Schramm A."/>
            <person name="Baker B.J."/>
            <person name="Spang A."/>
            <person name="Ettema T.J.G."/>
        </authorList>
    </citation>
    <scope>NUCLEOTIDE SEQUENCE</scope>
    <source>
        <strain evidence="2">LCB_4</strain>
    </source>
</reference>
<dbReference type="InterPro" id="IPR036291">
    <property type="entry name" value="NAD(P)-bd_dom_sf"/>
</dbReference>
<dbReference type="FunFam" id="3.40.50.720:FF:000084">
    <property type="entry name" value="Short-chain dehydrogenase reductase"/>
    <property type="match status" value="1"/>
</dbReference>
<evidence type="ECO:0000313" key="2">
    <source>
        <dbReference type="EMBL" id="WEU40905.1"/>
    </source>
</evidence>
<dbReference type="KEGG" id="oyw:OdinLCB4_003060"/>
<comment type="similarity">
    <text evidence="1">Belongs to the short-chain dehydrogenases/reductases (SDR) family.</text>
</comment>
<dbReference type="SUPFAM" id="SSF51735">
    <property type="entry name" value="NAD(P)-binding Rossmann-fold domains"/>
    <property type="match status" value="1"/>
</dbReference>
<name>A0AAF0D3A9_ODILC</name>
<evidence type="ECO:0000256" key="1">
    <source>
        <dbReference type="ARBA" id="ARBA00006484"/>
    </source>
</evidence>
<dbReference type="InterPro" id="IPR002347">
    <property type="entry name" value="SDR_fam"/>
</dbReference>
<organism evidence="2 3">
    <name type="scientific">Odinarchaeota yellowstonii (strain LCB_4)</name>
    <dbReference type="NCBI Taxonomy" id="1841599"/>
    <lineage>
        <taxon>Archaea</taxon>
        <taxon>Promethearchaeati</taxon>
        <taxon>Candidatus Odinarchaeota</taxon>
        <taxon>Candidatus Odinarchaeia</taxon>
        <taxon>Candidatus Odinarchaeales</taxon>
        <taxon>Candidatus Odinarchaeaceae</taxon>
        <taxon>Candidatus Odinarchaeum</taxon>
    </lineage>
</organism>